<dbReference type="Gene3D" id="1.10.10.10">
    <property type="entry name" value="Winged helix-like DNA-binding domain superfamily/Winged helix DNA-binding domain"/>
    <property type="match status" value="1"/>
</dbReference>
<organism evidence="6 7">
    <name type="scientific">Phaeodactylibacter xiamenensis</name>
    <dbReference type="NCBI Taxonomy" id="1524460"/>
    <lineage>
        <taxon>Bacteria</taxon>
        <taxon>Pseudomonadati</taxon>
        <taxon>Bacteroidota</taxon>
        <taxon>Saprospiria</taxon>
        <taxon>Saprospirales</taxon>
        <taxon>Haliscomenobacteraceae</taxon>
        <taxon>Phaeodactylibacter</taxon>
    </lineage>
</organism>
<keyword evidence="7" id="KW-1185">Reference proteome</keyword>
<gene>
    <name evidence="6" type="ORF">IX84_18060</name>
</gene>
<dbReference type="SUPFAM" id="SSF46785">
    <property type="entry name" value="Winged helix' DNA-binding domain"/>
    <property type="match status" value="1"/>
</dbReference>
<name>A0A098S496_9BACT</name>
<dbReference type="OrthoDB" id="9803735at2"/>
<dbReference type="PROSITE" id="PS50931">
    <property type="entry name" value="HTH_LYSR"/>
    <property type="match status" value="1"/>
</dbReference>
<dbReference type="GO" id="GO:0003677">
    <property type="term" value="F:DNA binding"/>
    <property type="evidence" value="ECO:0007669"/>
    <property type="project" value="UniProtKB-KW"/>
</dbReference>
<proteinExistence type="inferred from homology"/>
<evidence type="ECO:0000259" key="5">
    <source>
        <dbReference type="PROSITE" id="PS50931"/>
    </source>
</evidence>
<dbReference type="SUPFAM" id="SSF53850">
    <property type="entry name" value="Periplasmic binding protein-like II"/>
    <property type="match status" value="1"/>
</dbReference>
<reference evidence="6 7" key="1">
    <citation type="journal article" date="2014" name="Int. J. Syst. Evol. Microbiol.">
        <title>Phaeodactylibacter xiamenensis gen. nov., sp. nov., a member of the family Saprospiraceae isolated from the marine alga Phaeodactylum tricornutum.</title>
        <authorList>
            <person name="Chen Z.Jr."/>
            <person name="Lei X."/>
            <person name="Lai Q."/>
            <person name="Li Y."/>
            <person name="Zhang B."/>
            <person name="Zhang J."/>
            <person name="Zhang H."/>
            <person name="Yang L."/>
            <person name="Zheng W."/>
            <person name="Tian Y."/>
            <person name="Yu Z."/>
            <person name="Xu H.Jr."/>
            <person name="Zheng T."/>
        </authorList>
    </citation>
    <scope>NUCLEOTIDE SEQUENCE [LARGE SCALE GENOMIC DNA]</scope>
    <source>
        <strain evidence="6 7">KD52</strain>
    </source>
</reference>
<comment type="similarity">
    <text evidence="1">Belongs to the LysR transcriptional regulatory family.</text>
</comment>
<evidence type="ECO:0000256" key="1">
    <source>
        <dbReference type="ARBA" id="ARBA00009437"/>
    </source>
</evidence>
<comment type="caution">
    <text evidence="6">The sequence shown here is derived from an EMBL/GenBank/DDBJ whole genome shotgun (WGS) entry which is preliminary data.</text>
</comment>
<dbReference type="EMBL" id="JPOS01000039">
    <property type="protein sequence ID" value="KGE86950.1"/>
    <property type="molecule type" value="Genomic_DNA"/>
</dbReference>
<dbReference type="PANTHER" id="PTHR30579">
    <property type="entry name" value="TRANSCRIPTIONAL REGULATOR"/>
    <property type="match status" value="1"/>
</dbReference>
<evidence type="ECO:0000256" key="4">
    <source>
        <dbReference type="ARBA" id="ARBA00023163"/>
    </source>
</evidence>
<accession>A0A098S496</accession>
<sequence>MDHKILYLDLPLIRTFITVIDQQGYSLAANELGRTQSAISQQIKKLEHLAGQQLVRKQGRQLQMTEAGEVVYRHGMEMLRVEQQLREELYSEEIEGRVRLGIPEDLAIHYLLPILARFREQYPRIQLSVECDLTENLYKNFKANEYELVILKHEQLNVAYPDRIVKTWYDPLVWVGRSEEECNAWQFAKHVPVIVSPEPCVYRRQVLHQLNAEQFSIDLAYVSESYSSKLLAIRAGLGLAALPQSLVPEDCVMVKTGLPKLSATQISLFRSGIQAKVAQYLRDRIIDSFDHRLGLNQST</sequence>
<keyword evidence="4" id="KW-0804">Transcription</keyword>
<dbReference type="STRING" id="1524460.IX84_18060"/>
<keyword evidence="2" id="KW-0805">Transcription regulation</keyword>
<keyword evidence="3" id="KW-0238">DNA-binding</keyword>
<evidence type="ECO:0000256" key="2">
    <source>
        <dbReference type="ARBA" id="ARBA00023015"/>
    </source>
</evidence>
<protein>
    <recommendedName>
        <fullName evidence="5">HTH lysR-type domain-containing protein</fullName>
    </recommendedName>
</protein>
<dbReference type="RefSeq" id="WP_044223541.1">
    <property type="nucleotide sequence ID" value="NZ_JBKAGJ010000008.1"/>
</dbReference>
<dbReference type="AlphaFoldDB" id="A0A098S496"/>
<dbReference type="Pfam" id="PF03466">
    <property type="entry name" value="LysR_substrate"/>
    <property type="match status" value="1"/>
</dbReference>
<dbReference type="InterPro" id="IPR000847">
    <property type="entry name" value="LysR_HTH_N"/>
</dbReference>
<dbReference type="GO" id="GO:0003700">
    <property type="term" value="F:DNA-binding transcription factor activity"/>
    <property type="evidence" value="ECO:0007669"/>
    <property type="project" value="InterPro"/>
</dbReference>
<evidence type="ECO:0000256" key="3">
    <source>
        <dbReference type="ARBA" id="ARBA00023125"/>
    </source>
</evidence>
<dbReference type="Gene3D" id="3.40.190.10">
    <property type="entry name" value="Periplasmic binding protein-like II"/>
    <property type="match status" value="2"/>
</dbReference>
<dbReference type="PANTHER" id="PTHR30579:SF7">
    <property type="entry name" value="HTH-TYPE TRANSCRIPTIONAL REGULATOR LRHA-RELATED"/>
    <property type="match status" value="1"/>
</dbReference>
<evidence type="ECO:0000313" key="6">
    <source>
        <dbReference type="EMBL" id="KGE86950.1"/>
    </source>
</evidence>
<dbReference type="Proteomes" id="UP000029736">
    <property type="component" value="Unassembled WGS sequence"/>
</dbReference>
<feature type="domain" description="HTH lysR-type" evidence="5">
    <location>
        <begin position="8"/>
        <end position="65"/>
    </location>
</feature>
<dbReference type="Pfam" id="PF00126">
    <property type="entry name" value="HTH_1"/>
    <property type="match status" value="1"/>
</dbReference>
<dbReference type="InterPro" id="IPR005119">
    <property type="entry name" value="LysR_subst-bd"/>
</dbReference>
<dbReference type="InterPro" id="IPR036388">
    <property type="entry name" value="WH-like_DNA-bd_sf"/>
</dbReference>
<dbReference type="InterPro" id="IPR036390">
    <property type="entry name" value="WH_DNA-bd_sf"/>
</dbReference>
<evidence type="ECO:0000313" key="7">
    <source>
        <dbReference type="Proteomes" id="UP000029736"/>
    </source>
</evidence>
<dbReference type="InterPro" id="IPR050176">
    <property type="entry name" value="LTTR"/>
</dbReference>